<dbReference type="Proteomes" id="UP000624419">
    <property type="component" value="Unassembled WGS sequence"/>
</dbReference>
<dbReference type="EMBL" id="JABBXD010000011">
    <property type="protein sequence ID" value="MBD3587249.1"/>
    <property type="molecule type" value="Genomic_DNA"/>
</dbReference>
<reference evidence="1 2" key="1">
    <citation type="submission" date="2020-04" db="EMBL/GenBank/DDBJ databases">
        <title>Salinimonas sp. HHU 13199.</title>
        <authorList>
            <person name="Cui X."/>
            <person name="Zhang D."/>
        </authorList>
    </citation>
    <scope>NUCLEOTIDE SEQUENCE [LARGE SCALE GENOMIC DNA]</scope>
    <source>
        <strain evidence="1 2">HHU 13199</strain>
    </source>
</reference>
<accession>A0ABR8LM24</accession>
<evidence type="ECO:0000313" key="2">
    <source>
        <dbReference type="Proteomes" id="UP000624419"/>
    </source>
</evidence>
<name>A0ABR8LM24_9ALTE</name>
<keyword evidence="2" id="KW-1185">Reference proteome</keyword>
<sequence length="97" mass="11090">MGHHVRIANHIQQKIEDRCMLDLLTYQALNSPNKQFNISGVQQLIGQCSDTHNLTSLFDLAVFIKHPPDTQFILETVFADPDWEYSTDVAQYLNDTA</sequence>
<gene>
    <name evidence="1" type="ORF">HHX48_16030</name>
</gene>
<organism evidence="1 2">
    <name type="scientific">Salinimonas profundi</name>
    <dbReference type="NCBI Taxonomy" id="2729140"/>
    <lineage>
        <taxon>Bacteria</taxon>
        <taxon>Pseudomonadati</taxon>
        <taxon>Pseudomonadota</taxon>
        <taxon>Gammaproteobacteria</taxon>
        <taxon>Alteromonadales</taxon>
        <taxon>Alteromonadaceae</taxon>
        <taxon>Alteromonas/Salinimonas group</taxon>
        <taxon>Salinimonas</taxon>
    </lineage>
</organism>
<evidence type="ECO:0000313" key="1">
    <source>
        <dbReference type="EMBL" id="MBD3587249.1"/>
    </source>
</evidence>
<proteinExistence type="predicted"/>
<comment type="caution">
    <text evidence="1">The sequence shown here is derived from an EMBL/GenBank/DDBJ whole genome shotgun (WGS) entry which is preliminary data.</text>
</comment>
<dbReference type="RefSeq" id="WP_191026348.1">
    <property type="nucleotide sequence ID" value="NZ_JABBXD010000011.1"/>
</dbReference>
<protein>
    <submittedName>
        <fullName evidence="1">Uncharacterized protein</fullName>
    </submittedName>
</protein>